<protein>
    <submittedName>
        <fullName evidence="1">DinB family protein</fullName>
    </submittedName>
</protein>
<sequence>MHLFTAVKNVLQQLIAVLDQLTAEQYQTASAYLSGSTIGQHTRHVIELYQCLLNGYDRQYVCYDDRKRDVRIETDLLFAKELLQQIASAVSKENIDLQLAGTYDKTSNEQIHITTNYYRELLYNHEHTIHHMALIRVGLKEVSAAVIEADFGIASSTIRNKQQCAQ</sequence>
<dbReference type="RefSeq" id="WP_129132080.1">
    <property type="nucleotide sequence ID" value="NZ_SDHW01000006.1"/>
</dbReference>
<dbReference type="SUPFAM" id="SSF109854">
    <property type="entry name" value="DinB/YfiT-like putative metalloenzymes"/>
    <property type="match status" value="1"/>
</dbReference>
<name>A0A4V1M747_9BACT</name>
<dbReference type="InterPro" id="IPR034660">
    <property type="entry name" value="DinB/YfiT-like"/>
</dbReference>
<organism evidence="1 2">
    <name type="scientific">Lacibacter luteus</name>
    <dbReference type="NCBI Taxonomy" id="2508719"/>
    <lineage>
        <taxon>Bacteria</taxon>
        <taxon>Pseudomonadati</taxon>
        <taxon>Bacteroidota</taxon>
        <taxon>Chitinophagia</taxon>
        <taxon>Chitinophagales</taxon>
        <taxon>Chitinophagaceae</taxon>
        <taxon>Lacibacter</taxon>
    </lineage>
</organism>
<keyword evidence="2" id="KW-1185">Reference proteome</keyword>
<dbReference type="EMBL" id="SDHW01000006">
    <property type="protein sequence ID" value="RXK58280.1"/>
    <property type="molecule type" value="Genomic_DNA"/>
</dbReference>
<gene>
    <name evidence="1" type="ORF">ESA94_16670</name>
</gene>
<evidence type="ECO:0000313" key="1">
    <source>
        <dbReference type="EMBL" id="RXK58280.1"/>
    </source>
</evidence>
<dbReference type="PANTHER" id="PTHR39473">
    <property type="match status" value="1"/>
</dbReference>
<evidence type="ECO:0000313" key="2">
    <source>
        <dbReference type="Proteomes" id="UP000290204"/>
    </source>
</evidence>
<reference evidence="1 2" key="1">
    <citation type="submission" date="2019-01" db="EMBL/GenBank/DDBJ databases">
        <title>Lacibacter sp. strain TTM-7.</title>
        <authorList>
            <person name="Chen W.-M."/>
        </authorList>
    </citation>
    <scope>NUCLEOTIDE SEQUENCE [LARGE SCALE GENOMIC DNA]</scope>
    <source>
        <strain evidence="1 2">TTM-7</strain>
    </source>
</reference>
<comment type="caution">
    <text evidence="1">The sequence shown here is derived from an EMBL/GenBank/DDBJ whole genome shotgun (WGS) entry which is preliminary data.</text>
</comment>
<proteinExistence type="predicted"/>
<dbReference type="Gene3D" id="1.20.120.450">
    <property type="entry name" value="dinb family like domain"/>
    <property type="match status" value="1"/>
</dbReference>
<dbReference type="OrthoDB" id="1162179at2"/>
<dbReference type="PANTHER" id="PTHR39473:SF1">
    <property type="entry name" value="DINB-LIKE DOMAIN-CONTAINING PROTEIN"/>
    <property type="match status" value="1"/>
</dbReference>
<accession>A0A4V1M747</accession>
<dbReference type="Proteomes" id="UP000290204">
    <property type="component" value="Unassembled WGS sequence"/>
</dbReference>
<dbReference type="AlphaFoldDB" id="A0A4V1M747"/>